<keyword evidence="6 7" id="KW-0862">Zinc</keyword>
<name>A0A4S3KW80_9GAMM</name>
<feature type="binding site" evidence="7">
    <location>
        <position position="64"/>
    </location>
    <ligand>
        <name>Zn(2+)</name>
        <dbReference type="ChEBI" id="CHEBI:29105"/>
        <label>2</label>
    </ligand>
</feature>
<dbReference type="CDD" id="cd07723">
    <property type="entry name" value="hydroxyacylglutathione_hydrolase_MBL-fold"/>
    <property type="match status" value="1"/>
</dbReference>
<feature type="binding site" evidence="7">
    <location>
        <position position="135"/>
    </location>
    <ligand>
        <name>Zn(2+)</name>
        <dbReference type="ChEBI" id="CHEBI:29105"/>
        <label>2</label>
    </ligand>
</feature>
<comment type="cofactor">
    <cofactor evidence="7">
        <name>Zn(2+)</name>
        <dbReference type="ChEBI" id="CHEBI:29105"/>
    </cofactor>
    <text evidence="7">Binds 2 Zn(2+) ions per subunit.</text>
</comment>
<dbReference type="HAMAP" id="MF_01374">
    <property type="entry name" value="Glyoxalase_2"/>
    <property type="match status" value="1"/>
</dbReference>
<reference evidence="9 10" key="1">
    <citation type="submission" date="2019-03" db="EMBL/GenBank/DDBJ databases">
        <title>Genomic Encyclopedia of Type Strains, Phase IV (KMG-IV): sequencing the most valuable type-strain genomes for metagenomic binning, comparative biology and taxonomic classification.</title>
        <authorList>
            <person name="Goeker M."/>
        </authorList>
    </citation>
    <scope>NUCLEOTIDE SEQUENCE [LARGE SCALE GENOMIC DNA]</scope>
    <source>
        <strain evidence="9 10">DSM 21944</strain>
    </source>
</reference>
<evidence type="ECO:0000256" key="6">
    <source>
        <dbReference type="ARBA" id="ARBA00022833"/>
    </source>
</evidence>
<dbReference type="GO" id="GO:0004416">
    <property type="term" value="F:hydroxyacylglutathione hydrolase activity"/>
    <property type="evidence" value="ECO:0007669"/>
    <property type="project" value="UniProtKB-UniRule"/>
</dbReference>
<keyword evidence="5 7" id="KW-0378">Hydrolase</keyword>
<dbReference type="PIRSF" id="PIRSF005457">
    <property type="entry name" value="Glx"/>
    <property type="match status" value="1"/>
</dbReference>
<feature type="binding site" evidence="7">
    <location>
        <position position="61"/>
    </location>
    <ligand>
        <name>Zn(2+)</name>
        <dbReference type="ChEBI" id="CHEBI:29105"/>
        <label>1</label>
    </ligand>
</feature>
<dbReference type="InterPro" id="IPR032282">
    <property type="entry name" value="HAGH_C"/>
</dbReference>
<dbReference type="InterPro" id="IPR001279">
    <property type="entry name" value="Metallo-B-lactamas"/>
</dbReference>
<feature type="domain" description="Metallo-beta-lactamase" evidence="8">
    <location>
        <begin position="18"/>
        <end position="173"/>
    </location>
</feature>
<dbReference type="InterPro" id="IPR017782">
    <property type="entry name" value="Hydroxyacylglutathione_Hdrlase"/>
</dbReference>
<evidence type="ECO:0000256" key="1">
    <source>
        <dbReference type="ARBA" id="ARBA00001623"/>
    </source>
</evidence>
<protein>
    <recommendedName>
        <fullName evidence="7">Hydroxyacylglutathione hydrolase</fullName>
        <ecNumber evidence="7">3.1.2.6</ecNumber>
    </recommendedName>
    <alternativeName>
        <fullName evidence="7">Glyoxalase II</fullName>
        <shortName evidence="7">Glx II</shortName>
    </alternativeName>
</protein>
<evidence type="ECO:0000313" key="9">
    <source>
        <dbReference type="EMBL" id="TCT00071.1"/>
    </source>
</evidence>
<feature type="binding site" evidence="7">
    <location>
        <position position="135"/>
    </location>
    <ligand>
        <name>Zn(2+)</name>
        <dbReference type="ChEBI" id="CHEBI:29105"/>
        <label>1</label>
    </ligand>
</feature>
<dbReference type="PANTHER" id="PTHR43705:SF1">
    <property type="entry name" value="HYDROXYACYLGLUTATHIONE HYDROLASE GLOB"/>
    <property type="match status" value="1"/>
</dbReference>
<feature type="binding site" evidence="7">
    <location>
        <position position="63"/>
    </location>
    <ligand>
        <name>Zn(2+)</name>
        <dbReference type="ChEBI" id="CHEBI:29105"/>
        <label>2</label>
    </ligand>
</feature>
<dbReference type="GO" id="GO:0046872">
    <property type="term" value="F:metal ion binding"/>
    <property type="evidence" value="ECO:0007669"/>
    <property type="project" value="UniProtKB-KW"/>
</dbReference>
<dbReference type="EMBL" id="SMAF01000004">
    <property type="protein sequence ID" value="TCT00071.1"/>
    <property type="molecule type" value="Genomic_DNA"/>
</dbReference>
<evidence type="ECO:0000256" key="3">
    <source>
        <dbReference type="ARBA" id="ARBA00006759"/>
    </source>
</evidence>
<comment type="subunit">
    <text evidence="7">Monomer.</text>
</comment>
<dbReference type="PANTHER" id="PTHR43705">
    <property type="entry name" value="HYDROXYACYLGLUTATHIONE HYDROLASE"/>
    <property type="match status" value="1"/>
</dbReference>
<dbReference type="GO" id="GO:0019243">
    <property type="term" value="P:methylglyoxal catabolic process to D-lactate via S-lactoyl-glutathione"/>
    <property type="evidence" value="ECO:0007669"/>
    <property type="project" value="UniProtKB-UniRule"/>
</dbReference>
<comment type="pathway">
    <text evidence="2 7">Secondary metabolite metabolism; methylglyoxal degradation; (R)-lactate from methylglyoxal: step 2/2.</text>
</comment>
<keyword evidence="10" id="KW-1185">Reference proteome</keyword>
<dbReference type="Pfam" id="PF00753">
    <property type="entry name" value="Lactamase_B"/>
    <property type="match status" value="1"/>
</dbReference>
<evidence type="ECO:0000313" key="10">
    <source>
        <dbReference type="Proteomes" id="UP000294599"/>
    </source>
</evidence>
<sequence>MPDAATPCRIEAVPVLGDNYVWVLHDGRHAVVVDPGEGPPVGSWLRERGLALTTILITHHHGDHIGGVPYLCGAWPEAIVMAPEDARIPQALRRVGEGDRLRIGSPSFDFEVWAIPGHTSSHIAYVTVGAVFCGDTLFSAGCGRLFEGTPAQMLGSLQRLAQLPDDTAVYCTHEYTLGNCRFARHVDPDNAALRDYCSWVAARRAEALVTLPSRIDRERAVNPFLRIDEPPVRAALMKERGLQEGASPVEAFAVLRAWKDGFRG</sequence>
<evidence type="ECO:0000259" key="8">
    <source>
        <dbReference type="SMART" id="SM00849"/>
    </source>
</evidence>
<dbReference type="InterPro" id="IPR050110">
    <property type="entry name" value="Glyoxalase_II_hydrolase"/>
</dbReference>
<dbReference type="EC" id="3.1.2.6" evidence="7"/>
<comment type="function">
    <text evidence="7">Thiolesterase that catalyzes the hydrolysis of S-D-lactoyl-glutathione to form glutathione and D-lactic acid.</text>
</comment>
<comment type="caution">
    <text evidence="9">The sequence shown here is derived from an EMBL/GenBank/DDBJ whole genome shotgun (WGS) entry which is preliminary data.</text>
</comment>
<dbReference type="RefSeq" id="WP_123523123.1">
    <property type="nucleotide sequence ID" value="NZ_JBHLWF010000088.1"/>
</dbReference>
<dbReference type="OrthoDB" id="9802248at2"/>
<keyword evidence="4 7" id="KW-0479">Metal-binding</keyword>
<dbReference type="SMART" id="SM00849">
    <property type="entry name" value="Lactamase_B"/>
    <property type="match status" value="1"/>
</dbReference>
<dbReference type="UniPathway" id="UPA00619">
    <property type="reaction ID" value="UER00676"/>
</dbReference>
<dbReference type="AlphaFoldDB" id="A0A4S3KW80"/>
<gene>
    <name evidence="7" type="primary">gloB</name>
    <name evidence="9" type="ORF">EDC25_10459</name>
</gene>
<dbReference type="InterPro" id="IPR035680">
    <property type="entry name" value="Clx_II_MBL"/>
</dbReference>
<evidence type="ECO:0000256" key="5">
    <source>
        <dbReference type="ARBA" id="ARBA00022801"/>
    </source>
</evidence>
<dbReference type="Proteomes" id="UP000294599">
    <property type="component" value="Unassembled WGS sequence"/>
</dbReference>
<evidence type="ECO:0000256" key="2">
    <source>
        <dbReference type="ARBA" id="ARBA00004963"/>
    </source>
</evidence>
<feature type="binding site" evidence="7">
    <location>
        <position position="173"/>
    </location>
    <ligand>
        <name>Zn(2+)</name>
        <dbReference type="ChEBI" id="CHEBI:29105"/>
        <label>2</label>
    </ligand>
</feature>
<dbReference type="Pfam" id="PF16123">
    <property type="entry name" value="HAGH_C"/>
    <property type="match status" value="1"/>
</dbReference>
<proteinExistence type="inferred from homology"/>
<comment type="similarity">
    <text evidence="3 7">Belongs to the metallo-beta-lactamase superfamily. Glyoxalase II family.</text>
</comment>
<evidence type="ECO:0000256" key="7">
    <source>
        <dbReference type="HAMAP-Rule" id="MF_01374"/>
    </source>
</evidence>
<comment type="catalytic activity">
    <reaction evidence="1 7">
        <text>an S-(2-hydroxyacyl)glutathione + H2O = a 2-hydroxy carboxylate + glutathione + H(+)</text>
        <dbReference type="Rhea" id="RHEA:21864"/>
        <dbReference type="ChEBI" id="CHEBI:15377"/>
        <dbReference type="ChEBI" id="CHEBI:15378"/>
        <dbReference type="ChEBI" id="CHEBI:57925"/>
        <dbReference type="ChEBI" id="CHEBI:58896"/>
        <dbReference type="ChEBI" id="CHEBI:71261"/>
        <dbReference type="EC" id="3.1.2.6"/>
    </reaction>
</comment>
<evidence type="ECO:0000256" key="4">
    <source>
        <dbReference type="ARBA" id="ARBA00022723"/>
    </source>
</evidence>
<dbReference type="InterPro" id="IPR036866">
    <property type="entry name" value="RibonucZ/Hydroxyglut_hydro"/>
</dbReference>
<feature type="binding site" evidence="7">
    <location>
        <position position="59"/>
    </location>
    <ligand>
        <name>Zn(2+)</name>
        <dbReference type="ChEBI" id="CHEBI:29105"/>
        <label>1</label>
    </ligand>
</feature>
<dbReference type="NCBIfam" id="TIGR03413">
    <property type="entry name" value="GSH_gloB"/>
    <property type="match status" value="1"/>
</dbReference>
<accession>A0A4S3KW80</accession>
<dbReference type="Gene3D" id="3.60.15.10">
    <property type="entry name" value="Ribonuclease Z/Hydroxyacylglutathione hydrolase-like"/>
    <property type="match status" value="1"/>
</dbReference>
<organism evidence="9 10">
    <name type="scientific">Pseudofulvimonas gallinarii</name>
    <dbReference type="NCBI Taxonomy" id="634155"/>
    <lineage>
        <taxon>Bacteria</taxon>
        <taxon>Pseudomonadati</taxon>
        <taxon>Pseudomonadota</taxon>
        <taxon>Gammaproteobacteria</taxon>
        <taxon>Lysobacterales</taxon>
        <taxon>Rhodanobacteraceae</taxon>
        <taxon>Pseudofulvimonas</taxon>
    </lineage>
</organism>
<feature type="binding site" evidence="7">
    <location>
        <position position="118"/>
    </location>
    <ligand>
        <name>Zn(2+)</name>
        <dbReference type="ChEBI" id="CHEBI:29105"/>
        <label>1</label>
    </ligand>
</feature>
<dbReference type="SUPFAM" id="SSF56281">
    <property type="entry name" value="Metallo-hydrolase/oxidoreductase"/>
    <property type="match status" value="1"/>
</dbReference>